<dbReference type="GO" id="GO:0046872">
    <property type="term" value="F:metal ion binding"/>
    <property type="evidence" value="ECO:0007669"/>
    <property type="project" value="UniProtKB-KW"/>
</dbReference>
<accession>A0A9X2SBF5</accession>
<evidence type="ECO:0000256" key="2">
    <source>
        <dbReference type="ARBA" id="ARBA00008779"/>
    </source>
</evidence>
<dbReference type="InterPro" id="IPR024607">
    <property type="entry name" value="Sulfatase_CS"/>
</dbReference>
<dbReference type="Proteomes" id="UP001141950">
    <property type="component" value="Unassembled WGS sequence"/>
</dbReference>
<proteinExistence type="inferred from homology"/>
<comment type="similarity">
    <text evidence="2">Belongs to the sulfatase family.</text>
</comment>
<keyword evidence="6" id="KW-0106">Calcium</keyword>
<comment type="cofactor">
    <cofactor evidence="1">
        <name>Ca(2+)</name>
        <dbReference type="ChEBI" id="CHEBI:29108"/>
    </cofactor>
</comment>
<dbReference type="GO" id="GO:0004065">
    <property type="term" value="F:arylsulfatase activity"/>
    <property type="evidence" value="ECO:0007669"/>
    <property type="project" value="TreeGrafter"/>
</dbReference>
<evidence type="ECO:0000256" key="5">
    <source>
        <dbReference type="ARBA" id="ARBA00022801"/>
    </source>
</evidence>
<comment type="caution">
    <text evidence="8">The sequence shown here is derived from an EMBL/GenBank/DDBJ whole genome shotgun (WGS) entry which is preliminary data.</text>
</comment>
<organism evidence="8 9">
    <name type="scientific">Paenibacillus soyae</name>
    <dbReference type="NCBI Taxonomy" id="2969249"/>
    <lineage>
        <taxon>Bacteria</taxon>
        <taxon>Bacillati</taxon>
        <taxon>Bacillota</taxon>
        <taxon>Bacilli</taxon>
        <taxon>Bacillales</taxon>
        <taxon>Paenibacillaceae</taxon>
        <taxon>Paenibacillus</taxon>
    </lineage>
</organism>
<dbReference type="SUPFAM" id="SSF53649">
    <property type="entry name" value="Alkaline phosphatase-like"/>
    <property type="match status" value="1"/>
</dbReference>
<reference evidence="8" key="1">
    <citation type="submission" date="2022-08" db="EMBL/GenBank/DDBJ databases">
        <title>The genomic sequence of strain Paenibacillus sp. SCIV0701.</title>
        <authorList>
            <person name="Zhao H."/>
        </authorList>
    </citation>
    <scope>NUCLEOTIDE SEQUENCE</scope>
    <source>
        <strain evidence="8">SCIV0701</strain>
    </source>
</reference>
<dbReference type="PANTHER" id="PTHR42693:SF42">
    <property type="entry name" value="ARYLSULFATASE G"/>
    <property type="match status" value="1"/>
</dbReference>
<dbReference type="InterPro" id="IPR017850">
    <property type="entry name" value="Alkaline_phosphatase_core_sf"/>
</dbReference>
<evidence type="ECO:0000259" key="7">
    <source>
        <dbReference type="Pfam" id="PF00884"/>
    </source>
</evidence>
<dbReference type="InterPro" id="IPR000917">
    <property type="entry name" value="Sulfatase_N"/>
</dbReference>
<gene>
    <name evidence="8" type="ORF">NQZ67_12940</name>
</gene>
<dbReference type="AlphaFoldDB" id="A0A9X2SBF5"/>
<dbReference type="InterPro" id="IPR050738">
    <property type="entry name" value="Sulfatase"/>
</dbReference>
<dbReference type="CDD" id="cd16155">
    <property type="entry name" value="sulfatase_like"/>
    <property type="match status" value="1"/>
</dbReference>
<dbReference type="RefSeq" id="WP_257446344.1">
    <property type="nucleotide sequence ID" value="NZ_JANIPJ010000008.1"/>
</dbReference>
<dbReference type="PANTHER" id="PTHR42693">
    <property type="entry name" value="ARYLSULFATASE FAMILY MEMBER"/>
    <property type="match status" value="1"/>
</dbReference>
<evidence type="ECO:0000256" key="6">
    <source>
        <dbReference type="ARBA" id="ARBA00022837"/>
    </source>
</evidence>
<keyword evidence="3" id="KW-0479">Metal-binding</keyword>
<keyword evidence="4" id="KW-0732">Signal</keyword>
<sequence length="473" mass="54180">MIDQRPNIVFLFADDQRFDTLRALGNTDIHTPHLDNLLEHGTAFRQAHIPGGTVGAVCMPSRAMLHTGRTLFHIHDDGRSIPEEHVLMGETFRQAGYATFGIGKWHNGAASFNRSFSDGEDIFFGGMEDHWNVPAFRYHADGSYSGKIPVIRDRLMSNEVEYRPADKIQAGVHSTDLFSDTAVQWIHQYKEEEEPFFLYVSYMAPHDPRSMPEKYMQLYDPASLTLPDNVACEHAFDYGIRDIRDERLAAYPRTEEEIRGHLAEYYAMITHLDDRIGDIIHALKETELFDHTIIVFTGDNGLAVGQHGLMGKQSCYEHSVRVPLIFSGPGIPKGQRRDEFVYLSDIYPTLCELTQVPIPSSVEGASLAPLFSRVGAISDRDRLYFAYADLVRAVKSREYKLIVYHHKSQLFRVSEDPLERYNLIEDPAFSHMEQVLMKELIEHSYRSGDRKHPAGQQFWSQFDRHQQGEDEQL</sequence>
<evidence type="ECO:0000256" key="1">
    <source>
        <dbReference type="ARBA" id="ARBA00001913"/>
    </source>
</evidence>
<name>A0A9X2SBF5_9BACL</name>
<keyword evidence="5 8" id="KW-0378">Hydrolase</keyword>
<feature type="domain" description="Sulfatase N-terminal" evidence="7">
    <location>
        <begin position="6"/>
        <end position="355"/>
    </location>
</feature>
<evidence type="ECO:0000256" key="4">
    <source>
        <dbReference type="ARBA" id="ARBA00022729"/>
    </source>
</evidence>
<evidence type="ECO:0000313" key="8">
    <source>
        <dbReference type="EMBL" id="MCR2804787.1"/>
    </source>
</evidence>
<protein>
    <submittedName>
        <fullName evidence="8">Sulfatase-like hydrolase/transferase</fullName>
    </submittedName>
</protein>
<keyword evidence="9" id="KW-1185">Reference proteome</keyword>
<dbReference type="PROSITE" id="PS00149">
    <property type="entry name" value="SULFATASE_2"/>
    <property type="match status" value="1"/>
</dbReference>
<dbReference type="Gene3D" id="3.40.720.10">
    <property type="entry name" value="Alkaline Phosphatase, subunit A"/>
    <property type="match status" value="1"/>
</dbReference>
<evidence type="ECO:0000256" key="3">
    <source>
        <dbReference type="ARBA" id="ARBA00022723"/>
    </source>
</evidence>
<evidence type="ECO:0000313" key="9">
    <source>
        <dbReference type="Proteomes" id="UP001141950"/>
    </source>
</evidence>
<dbReference type="EMBL" id="JANIPJ010000008">
    <property type="protein sequence ID" value="MCR2804787.1"/>
    <property type="molecule type" value="Genomic_DNA"/>
</dbReference>
<dbReference type="Pfam" id="PF00884">
    <property type="entry name" value="Sulfatase"/>
    <property type="match status" value="1"/>
</dbReference>